<feature type="transmembrane region" description="Helical" evidence="2">
    <location>
        <begin position="876"/>
        <end position="893"/>
    </location>
</feature>
<evidence type="ECO:0008006" key="7">
    <source>
        <dbReference type="Google" id="ProtNLM"/>
    </source>
</evidence>
<evidence type="ECO:0000313" key="6">
    <source>
        <dbReference type="Proteomes" id="UP000006352"/>
    </source>
</evidence>
<keyword evidence="2" id="KW-1133">Transmembrane helix</keyword>
<feature type="compositionally biased region" description="Pro residues" evidence="1">
    <location>
        <begin position="421"/>
        <end position="430"/>
    </location>
</feature>
<feature type="compositionally biased region" description="Polar residues" evidence="1">
    <location>
        <begin position="402"/>
        <end position="416"/>
    </location>
</feature>
<protein>
    <recommendedName>
        <fullName evidence="7">ER transporter 6TM N-terminal domain-containing protein</fullName>
    </recommendedName>
</protein>
<feature type="transmembrane region" description="Helical" evidence="2">
    <location>
        <begin position="239"/>
        <end position="259"/>
    </location>
</feature>
<dbReference type="Proteomes" id="UP000006352">
    <property type="component" value="Unassembled WGS sequence"/>
</dbReference>
<dbReference type="RefSeq" id="XP_012182771.1">
    <property type="nucleotide sequence ID" value="XM_012327381.1"/>
</dbReference>
<feature type="compositionally biased region" description="Low complexity" evidence="1">
    <location>
        <begin position="431"/>
        <end position="441"/>
    </location>
</feature>
<accession>J4G9U0</accession>
<dbReference type="HOGENOM" id="CLU_003918_2_0_1"/>
<evidence type="ECO:0000256" key="1">
    <source>
        <dbReference type="SAM" id="MobiDB-lite"/>
    </source>
</evidence>
<feature type="transmembrane region" description="Helical" evidence="2">
    <location>
        <begin position="759"/>
        <end position="787"/>
    </location>
</feature>
<dbReference type="OrthoDB" id="2274698at2759"/>
<dbReference type="InParanoid" id="J4G9U0"/>
<dbReference type="EMBL" id="HE797115">
    <property type="protein sequence ID" value="CCM03488.1"/>
    <property type="molecule type" value="Genomic_DNA"/>
</dbReference>
<dbReference type="Pfam" id="PF10334">
    <property type="entry name" value="BRE4"/>
    <property type="match status" value="1"/>
</dbReference>
<feature type="transmembrane region" description="Helical" evidence="2">
    <location>
        <begin position="821"/>
        <end position="841"/>
    </location>
</feature>
<dbReference type="GeneID" id="24098399"/>
<name>J4G9U0_9APHY</name>
<evidence type="ECO:0000259" key="3">
    <source>
        <dbReference type="Pfam" id="PF10334"/>
    </source>
</evidence>
<organism evidence="5 6">
    <name type="scientific">Fibroporia radiculosa</name>
    <dbReference type="NCBI Taxonomy" id="599839"/>
    <lineage>
        <taxon>Eukaryota</taxon>
        <taxon>Fungi</taxon>
        <taxon>Dikarya</taxon>
        <taxon>Basidiomycota</taxon>
        <taxon>Agaricomycotina</taxon>
        <taxon>Agaricomycetes</taxon>
        <taxon>Polyporales</taxon>
        <taxon>Fibroporiaceae</taxon>
        <taxon>Fibroporia</taxon>
    </lineage>
</organism>
<evidence type="ECO:0000256" key="2">
    <source>
        <dbReference type="SAM" id="Phobius"/>
    </source>
</evidence>
<feature type="transmembrane region" description="Helical" evidence="2">
    <location>
        <begin position="115"/>
        <end position="146"/>
    </location>
</feature>
<keyword evidence="2" id="KW-0812">Transmembrane</keyword>
<dbReference type="InterPro" id="IPR018823">
    <property type="entry name" value="ArAE_2_N"/>
</dbReference>
<feature type="region of interest" description="Disordered" evidence="1">
    <location>
        <begin position="28"/>
        <end position="75"/>
    </location>
</feature>
<dbReference type="InterPro" id="IPR018820">
    <property type="entry name" value="BRE4-related_DUF2421"/>
</dbReference>
<dbReference type="PANTHER" id="PTHR37994:SF1">
    <property type="entry name" value="ER TRANSPORTER 6TM N-TERMINAL DOMAIN-CONTAINING PROTEIN"/>
    <property type="match status" value="1"/>
</dbReference>
<keyword evidence="2" id="KW-0472">Membrane</keyword>
<evidence type="ECO:0000313" key="5">
    <source>
        <dbReference type="EMBL" id="CCM03488.1"/>
    </source>
</evidence>
<feature type="transmembrane region" description="Helical" evidence="2">
    <location>
        <begin position="914"/>
        <end position="931"/>
    </location>
</feature>
<feature type="compositionally biased region" description="Basic and acidic residues" evidence="1">
    <location>
        <begin position="37"/>
        <end position="57"/>
    </location>
</feature>
<reference evidence="5 6" key="1">
    <citation type="journal article" date="2012" name="Appl. Environ. Microbiol.">
        <title>Short-read sequencing for genomic analysis of the brown rot fungus Fibroporia radiculosa.</title>
        <authorList>
            <person name="Tang J.D."/>
            <person name="Perkins A.D."/>
            <person name="Sonstegard T.S."/>
            <person name="Schroeder S.G."/>
            <person name="Burgess S.C."/>
            <person name="Diehl S.V."/>
        </authorList>
    </citation>
    <scope>NUCLEOTIDE SEQUENCE [LARGE SCALE GENOMIC DNA]</scope>
    <source>
        <strain evidence="5 6">TFFH 294</strain>
    </source>
</reference>
<dbReference type="PANTHER" id="PTHR37994">
    <property type="entry name" value="ARAE_2_N DOMAIN-CONTAINING PROTEIN-RELATED"/>
    <property type="match status" value="1"/>
</dbReference>
<feature type="domain" description="DUF2421" evidence="3">
    <location>
        <begin position="937"/>
        <end position="1153"/>
    </location>
</feature>
<feature type="transmembrane region" description="Helical" evidence="2">
    <location>
        <begin position="205"/>
        <end position="227"/>
    </location>
</feature>
<feature type="domain" description="Putative ER transporter 6TM N-terminal" evidence="4">
    <location>
        <begin position="106"/>
        <end position="391"/>
    </location>
</feature>
<evidence type="ECO:0000259" key="4">
    <source>
        <dbReference type="Pfam" id="PF10337"/>
    </source>
</evidence>
<keyword evidence="6" id="KW-1185">Reference proteome</keyword>
<dbReference type="Pfam" id="PF10337">
    <property type="entry name" value="ArAE_2_N"/>
    <property type="match status" value="1"/>
</dbReference>
<dbReference type="AlphaFoldDB" id="J4G9U0"/>
<dbReference type="STRING" id="599839.J4G9U0"/>
<feature type="transmembrane region" description="Helical" evidence="2">
    <location>
        <begin position="161"/>
        <end position="184"/>
    </location>
</feature>
<feature type="region of interest" description="Disordered" evidence="1">
    <location>
        <begin position="398"/>
        <end position="470"/>
    </location>
</feature>
<gene>
    <name evidence="5" type="ORF">FIBRA_05622</name>
</gene>
<sequence length="1173" mass="132005">MATGVDVQYPEVIDISWRHNLRFDPRLGDEDNDEHADEAPGSDRRHSDFSRHVRIETPARSTPAPSDRTDSRSSRRLAPLRRLAAALVRNFPMDLQWIPANWAWLKFKPVIRSSILGFVSVMFMVIAPVQRVLGQATFLILIAAFVDPPIDSFVAVLEREIIFAAFVTLGWAWSCLGIFLANLARSYKNPSATFAEALTGQYIEAAPTVIMAIFVFFGVAFFLYIKVKRGPGPYAYPSVFGAVCVDISFVTAVLVPFPYYSIGQVIVLPLVLHSAICIFLSATVFPTTITSQYSGALSRLFDPLEAALIEHRAILGLSPSGPEFSAAVTKIYGLVAKSEAGLAPAAGALRLVKHDIIWGRFSPSDVGALQWFARRLVTRAHGLGVFFTLIDPTRERFPVTPVSRTPVDSRTLTPSASHPVTPLPSRPPSPNRIRTLSRSATPPGPSSPPADHEHSRGRMRHRTNWKHTPSASAIRRTISQHLHFRLRKAEEDDQHQRLHFSLLHLAHTLALPHPHTASPENAVGVFESQRYLALEATRLTYPDSPENMEHFVALLGQSCDDLLGVCTDTLKGLKVWVGGIRRGSFAGRATTARIREERLAEMTEMKRKLSLAFEMFKKDFRHCVLDPYRCAFDPEHVGSPDMIVEPPPHRYLFHCYVYQYHLMQFCMVLLEWVDEVIRMEDINKASRLWMPTIPLRKLFDWGNDDAAAHLERDDDEDPDTIPGMDTDFQADLGEATRRNPDALPPQNAFEVIMSWVHQFIVALGGGNVLFAMKAGLLTVILCIPNFLKHTAEFAYSERFIWGIFMGQLTLMRFRGDTTFALVARLMSTFVGGVIGMLLWYISAGRGEGNSYGFAATLGVCFPFFFYMRIYWPVPPVTNLIFFVTIALVLGFSWQNTHFPGIFHFYGFALAWRRFVLVVAGITAAFIFSLLPPSTTLRHYQRAMLSTTVSEMGAIYCSIVSFANTHGRLEPDKREIIQALLAIRMKLKRSVVLKTNIVYEFSLRGKWPAHRYQRILELQMQVAFHLSHLMSVVEHLDPAWSRAFLRRTRFLDADFQGDVLAVVSMISTALRTGNPLPQITPCPLLDRFMVHTHGLNIIRQEEDDDYGLPRTMTIDTLENEQYLTFAVGVTTAFGIILRLDKLMVATKELVGEQYHIHGVGVPDTRAFERPPKDA</sequence>
<feature type="transmembrane region" description="Helical" evidence="2">
    <location>
        <begin position="266"/>
        <end position="285"/>
    </location>
</feature>
<proteinExistence type="predicted"/>